<evidence type="ECO:0000259" key="8">
    <source>
        <dbReference type="PROSITE" id="PS01124"/>
    </source>
</evidence>
<dbReference type="AlphaFoldDB" id="A0A6V8SBT2"/>
<dbReference type="PANTHER" id="PTHR43280">
    <property type="entry name" value="ARAC-FAMILY TRANSCRIPTIONAL REGULATOR"/>
    <property type="match status" value="1"/>
</dbReference>
<dbReference type="GO" id="GO:0005975">
    <property type="term" value="P:carbohydrate metabolic process"/>
    <property type="evidence" value="ECO:0007669"/>
    <property type="project" value="InterPro"/>
</dbReference>
<feature type="active site" description="Proton donor" evidence="7">
    <location>
        <position position="483"/>
    </location>
</feature>
<evidence type="ECO:0000256" key="1">
    <source>
        <dbReference type="ARBA" id="ARBA00008875"/>
    </source>
</evidence>
<dbReference type="Proteomes" id="UP000580568">
    <property type="component" value="Unassembled WGS sequence"/>
</dbReference>
<dbReference type="Gene3D" id="3.20.20.80">
    <property type="entry name" value="Glycosidases"/>
    <property type="match status" value="1"/>
</dbReference>
<keyword evidence="6" id="KW-0326">Glycosidase</keyword>
<dbReference type="PROSITE" id="PS01124">
    <property type="entry name" value="HTH_ARAC_FAMILY_2"/>
    <property type="match status" value="1"/>
</dbReference>
<dbReference type="Pfam" id="PF12833">
    <property type="entry name" value="HTH_18"/>
    <property type="match status" value="1"/>
</dbReference>
<evidence type="ECO:0000256" key="2">
    <source>
        <dbReference type="ARBA" id="ARBA00022801"/>
    </source>
</evidence>
<name>A0A6V8SBT2_9CLOT</name>
<dbReference type="Gene3D" id="2.60.40.1500">
    <property type="entry name" value="Glycosyl hydrolase domain, family 39"/>
    <property type="match status" value="1"/>
</dbReference>
<evidence type="ECO:0000313" key="9">
    <source>
        <dbReference type="EMBL" id="GFP74699.1"/>
    </source>
</evidence>
<keyword evidence="10" id="KW-1185">Reference proteome</keyword>
<accession>A0A6V8SBT2</accession>
<evidence type="ECO:0000313" key="10">
    <source>
        <dbReference type="Proteomes" id="UP000580568"/>
    </source>
</evidence>
<gene>
    <name evidence="9" type="ORF">bsdtw1_00754</name>
</gene>
<dbReference type="SMART" id="SM00342">
    <property type="entry name" value="HTH_ARAC"/>
    <property type="match status" value="1"/>
</dbReference>
<dbReference type="RefSeq" id="WP_183276248.1">
    <property type="nucleotide sequence ID" value="NZ_BLZR01000001.1"/>
</dbReference>
<dbReference type="SUPFAM" id="SSF51011">
    <property type="entry name" value="Glycosyl hydrolase domain"/>
    <property type="match status" value="1"/>
</dbReference>
<dbReference type="GO" id="GO:0003700">
    <property type="term" value="F:DNA-binding transcription factor activity"/>
    <property type="evidence" value="ECO:0007669"/>
    <property type="project" value="InterPro"/>
</dbReference>
<evidence type="ECO:0000256" key="3">
    <source>
        <dbReference type="ARBA" id="ARBA00023015"/>
    </source>
</evidence>
<dbReference type="Pfam" id="PF01229">
    <property type="entry name" value="Glyco_hydro_39"/>
    <property type="match status" value="1"/>
</dbReference>
<keyword evidence="2" id="KW-0378">Hydrolase</keyword>
<evidence type="ECO:0000256" key="4">
    <source>
        <dbReference type="ARBA" id="ARBA00023125"/>
    </source>
</evidence>
<protein>
    <submittedName>
        <fullName evidence="9">HTH-type transcriptional activator RhaS</fullName>
    </submittedName>
</protein>
<keyword evidence="4" id="KW-0238">DNA-binding</keyword>
<comment type="similarity">
    <text evidence="1">Belongs to the glycosyl hydrolase 39 family.</text>
</comment>
<proteinExistence type="inferred from homology"/>
<organism evidence="9 10">
    <name type="scientific">Clostridium fungisolvens</name>
    <dbReference type="NCBI Taxonomy" id="1604897"/>
    <lineage>
        <taxon>Bacteria</taxon>
        <taxon>Bacillati</taxon>
        <taxon>Bacillota</taxon>
        <taxon>Clostridia</taxon>
        <taxon>Eubacteriales</taxon>
        <taxon>Clostridiaceae</taxon>
        <taxon>Clostridium</taxon>
    </lineage>
</organism>
<keyword evidence="5" id="KW-0804">Transcription</keyword>
<dbReference type="GO" id="GO:0043565">
    <property type="term" value="F:sequence-specific DNA binding"/>
    <property type="evidence" value="ECO:0007669"/>
    <property type="project" value="InterPro"/>
</dbReference>
<dbReference type="SUPFAM" id="SSF51215">
    <property type="entry name" value="Regulatory protein AraC"/>
    <property type="match status" value="1"/>
</dbReference>
<dbReference type="GO" id="GO:0004553">
    <property type="term" value="F:hydrolase activity, hydrolyzing O-glycosyl compounds"/>
    <property type="evidence" value="ECO:0007669"/>
    <property type="project" value="InterPro"/>
</dbReference>
<reference evidence="9 10" key="1">
    <citation type="submission" date="2020-07" db="EMBL/GenBank/DDBJ databases">
        <title>A new beta-1,3-glucan-decomposing anaerobic bacterium isolated from anoxic soil subjected to biological soil disinfestation.</title>
        <authorList>
            <person name="Ueki A."/>
            <person name="Tonouchi A."/>
        </authorList>
    </citation>
    <scope>NUCLEOTIDE SEQUENCE [LARGE SCALE GENOMIC DNA]</scope>
    <source>
        <strain evidence="9 10">TW1</strain>
    </source>
</reference>
<dbReference type="InterPro" id="IPR017853">
    <property type="entry name" value="GH"/>
</dbReference>
<keyword evidence="3" id="KW-0805">Transcription regulation</keyword>
<evidence type="ECO:0000256" key="7">
    <source>
        <dbReference type="PIRSR" id="PIRSR600514-1"/>
    </source>
</evidence>
<dbReference type="InterPro" id="IPR000514">
    <property type="entry name" value="Glyco_hydro_39"/>
</dbReference>
<dbReference type="EMBL" id="BLZR01000001">
    <property type="protein sequence ID" value="GFP74699.1"/>
    <property type="molecule type" value="Genomic_DNA"/>
</dbReference>
<dbReference type="PROSITE" id="PS00041">
    <property type="entry name" value="HTH_ARAC_FAMILY_1"/>
    <property type="match status" value="1"/>
</dbReference>
<dbReference type="InterPro" id="IPR037923">
    <property type="entry name" value="HTH-like"/>
</dbReference>
<comment type="caution">
    <text evidence="9">The sequence shown here is derived from an EMBL/GenBank/DDBJ whole genome shotgun (WGS) entry which is preliminary data.</text>
</comment>
<dbReference type="InterPro" id="IPR009057">
    <property type="entry name" value="Homeodomain-like_sf"/>
</dbReference>
<dbReference type="PANTHER" id="PTHR43280:SF2">
    <property type="entry name" value="HTH-TYPE TRANSCRIPTIONAL REGULATOR EXSA"/>
    <property type="match status" value="1"/>
</dbReference>
<dbReference type="SUPFAM" id="SSF46689">
    <property type="entry name" value="Homeodomain-like"/>
    <property type="match status" value="2"/>
</dbReference>
<dbReference type="InterPro" id="IPR049166">
    <property type="entry name" value="GH39_cat"/>
</dbReference>
<feature type="domain" description="HTH araC/xylS-type" evidence="8">
    <location>
        <begin position="175"/>
        <end position="273"/>
    </location>
</feature>
<dbReference type="PRINTS" id="PR00745">
    <property type="entry name" value="GLHYDRLASE39"/>
</dbReference>
<dbReference type="Gene3D" id="1.10.10.60">
    <property type="entry name" value="Homeodomain-like"/>
    <property type="match status" value="2"/>
</dbReference>
<dbReference type="InterPro" id="IPR018062">
    <property type="entry name" value="HTH_AraC-typ_CS"/>
</dbReference>
<dbReference type="InterPro" id="IPR018060">
    <property type="entry name" value="HTH_AraC"/>
</dbReference>
<evidence type="ECO:0000256" key="6">
    <source>
        <dbReference type="ARBA" id="ARBA00023295"/>
    </source>
</evidence>
<evidence type="ECO:0000256" key="5">
    <source>
        <dbReference type="ARBA" id="ARBA00023163"/>
    </source>
</evidence>
<sequence>MSNTRKNTNDNTNIPIRVYLNKIKVISSSVQKYVEFLFILKGELGVVINNQRYRLVESDVVLINSGDVYEIHGEGENLILSMQIENDFFTSLVRREQSLFLCNSSINENEHYDDIRSILAKIMYEYSNRNTGYEFKIMSLLYDITYTLNTNFLITEDYSIQNLEVKSSKYAQRINNIVAYIKQNYNQQISLQDVADSQYLTPEYLSKFFKVNMGMTFSKYLNEFRLTQAVKELLRTDDSITKVAMNNGFPNLVAFNKIFKEVYDTTPAEYRNEVRKKTSKSNKIHNEKVESEIMKVDYNQAFEKLTKYVSNEDKSDNKLLEHSLGINVDVEANVETVKPIIHSWRNLINLGYAQDGLRSDLQQHLTNIQDKIKFKYARFQGIFSDEMFNFGEENDNEEYYNFTKIDKLIDFLYSINLKPFIELGNKAKVLNLATDKVMYFKDSSKRHKGFKESLVLLEKFIVHAINRYGINEVSQWYFEIWKEGDIEYVFWNGDFEKYLKNFQSYYNIIKRIVPGAKVGGPGFNPEVNMKWFDEFLNQVKKTGIQLDFLSISIYPYELIEDSKTEQASDKDRNKAYKKGEYLPHLLPSKDKNYSKVRLDKIRKMIKTSGTSIPEIHVTEYNSSISHRHPANDTTFKATFITKNILDNLDEIDSFGYWFCSDISGELKDSKNLLYGDMGLISANGINKPGFYAYEMLSKLGNDLIQKGDGYIITKKSSYNYEIITYNYKHFDYFYCLKEETPVSLEQYYNIYENQQYLNINIALKGIKSGRYRIKKYTLNREHGSIFDEWLNMNAIYNIKRDEIDYLKQICIPKQTVFYSESIDELKLESCLSPHEVNLYEITFEYS</sequence>
<dbReference type="SUPFAM" id="SSF51445">
    <property type="entry name" value="(Trans)glycosidases"/>
    <property type="match status" value="1"/>
</dbReference>